<evidence type="ECO:0000256" key="1">
    <source>
        <dbReference type="SAM" id="MobiDB-lite"/>
    </source>
</evidence>
<organism evidence="2 3">
    <name type="scientific">Chlamydomonas reinhardtii</name>
    <name type="common">Chlamydomonas smithii</name>
    <dbReference type="NCBI Taxonomy" id="3055"/>
    <lineage>
        <taxon>Eukaryota</taxon>
        <taxon>Viridiplantae</taxon>
        <taxon>Chlorophyta</taxon>
        <taxon>core chlorophytes</taxon>
        <taxon>Chlorophyceae</taxon>
        <taxon>CS clade</taxon>
        <taxon>Chlamydomonadales</taxon>
        <taxon>Chlamydomonadaceae</taxon>
        <taxon>Chlamydomonas</taxon>
    </lineage>
</organism>
<name>A0A2K3DLJ3_CHLRE</name>
<feature type="compositionally biased region" description="Low complexity" evidence="1">
    <location>
        <begin position="29"/>
        <end position="41"/>
    </location>
</feature>
<dbReference type="InParanoid" id="A0A2K3DLJ3"/>
<gene>
    <name evidence="2" type="ORF">CHLRE_07g354750v5</name>
</gene>
<dbReference type="Proteomes" id="UP000006906">
    <property type="component" value="Chromosome 7"/>
</dbReference>
<proteinExistence type="predicted"/>
<dbReference type="AlphaFoldDB" id="A0A2K3DLJ3"/>
<dbReference type="GeneID" id="66054229"/>
<protein>
    <submittedName>
        <fullName evidence="2">Uncharacterized protein</fullName>
    </submittedName>
</protein>
<dbReference type="KEGG" id="cre:CHLRE_07g354750v5"/>
<sequence length="213" mass="22370">MTAGNIIKVDPNTQAWKVDRSGHPKPSSRRNPPSQRSPTAGGRRGLHPPPPRAASPSPTSSPPSTSNDRDIPSLLTSPPPPPALPPTLKVVFSLDWNFTGDVDIVVSPPPPASTTISFVQKGCAACPEAGYGRLTTPKTNARSGPETVEFETPLLGTYHVCALYMAAASITGHVSIPTHGVSLAFTGTTTGRALNYRACDAAQAGYIFSYDLK</sequence>
<dbReference type="RefSeq" id="XP_042923199.1">
    <property type="nucleotide sequence ID" value="XM_043064631.1"/>
</dbReference>
<feature type="compositionally biased region" description="Low complexity" evidence="1">
    <location>
        <begin position="54"/>
        <end position="76"/>
    </location>
</feature>
<evidence type="ECO:0000313" key="3">
    <source>
        <dbReference type="Proteomes" id="UP000006906"/>
    </source>
</evidence>
<accession>A0A2K3DLJ3</accession>
<dbReference type="OrthoDB" id="538826at2759"/>
<dbReference type="Gramene" id="PNW81409">
    <property type="protein sequence ID" value="PNW81409"/>
    <property type="gene ID" value="CHLRE_07g354750v5"/>
</dbReference>
<feature type="region of interest" description="Disordered" evidence="1">
    <location>
        <begin position="1"/>
        <end position="83"/>
    </location>
</feature>
<dbReference type="EMBL" id="CM008968">
    <property type="protein sequence ID" value="PNW81409.1"/>
    <property type="molecule type" value="Genomic_DNA"/>
</dbReference>
<keyword evidence="3" id="KW-1185">Reference proteome</keyword>
<reference evidence="2 3" key="1">
    <citation type="journal article" date="2007" name="Science">
        <title>The Chlamydomonas genome reveals the evolution of key animal and plant functions.</title>
        <authorList>
            <person name="Merchant S.S."/>
            <person name="Prochnik S.E."/>
            <person name="Vallon O."/>
            <person name="Harris E.H."/>
            <person name="Karpowicz S.J."/>
            <person name="Witman G.B."/>
            <person name="Terry A."/>
            <person name="Salamov A."/>
            <person name="Fritz-Laylin L.K."/>
            <person name="Marechal-Drouard L."/>
            <person name="Marshall W.F."/>
            <person name="Qu L.H."/>
            <person name="Nelson D.R."/>
            <person name="Sanderfoot A.A."/>
            <person name="Spalding M.H."/>
            <person name="Kapitonov V.V."/>
            <person name="Ren Q."/>
            <person name="Ferris P."/>
            <person name="Lindquist E."/>
            <person name="Shapiro H."/>
            <person name="Lucas S.M."/>
            <person name="Grimwood J."/>
            <person name="Schmutz J."/>
            <person name="Cardol P."/>
            <person name="Cerutti H."/>
            <person name="Chanfreau G."/>
            <person name="Chen C.L."/>
            <person name="Cognat V."/>
            <person name="Croft M.T."/>
            <person name="Dent R."/>
            <person name="Dutcher S."/>
            <person name="Fernandez E."/>
            <person name="Fukuzawa H."/>
            <person name="Gonzalez-Ballester D."/>
            <person name="Gonzalez-Halphen D."/>
            <person name="Hallmann A."/>
            <person name="Hanikenne M."/>
            <person name="Hippler M."/>
            <person name="Inwood W."/>
            <person name="Jabbari K."/>
            <person name="Kalanon M."/>
            <person name="Kuras R."/>
            <person name="Lefebvre P.A."/>
            <person name="Lemaire S.D."/>
            <person name="Lobanov A.V."/>
            <person name="Lohr M."/>
            <person name="Manuell A."/>
            <person name="Meier I."/>
            <person name="Mets L."/>
            <person name="Mittag M."/>
            <person name="Mittelmeier T."/>
            <person name="Moroney J.V."/>
            <person name="Moseley J."/>
            <person name="Napoli C."/>
            <person name="Nedelcu A.M."/>
            <person name="Niyogi K."/>
            <person name="Novoselov S.V."/>
            <person name="Paulsen I.T."/>
            <person name="Pazour G."/>
            <person name="Purton S."/>
            <person name="Ral J.P."/>
            <person name="Riano-Pachon D.M."/>
            <person name="Riekhof W."/>
            <person name="Rymarquis L."/>
            <person name="Schroda M."/>
            <person name="Stern D."/>
            <person name="Umen J."/>
            <person name="Willows R."/>
            <person name="Wilson N."/>
            <person name="Zimmer S.L."/>
            <person name="Allmer J."/>
            <person name="Balk J."/>
            <person name="Bisova K."/>
            <person name="Chen C.J."/>
            <person name="Elias M."/>
            <person name="Gendler K."/>
            <person name="Hauser C."/>
            <person name="Lamb M.R."/>
            <person name="Ledford H."/>
            <person name="Long J.C."/>
            <person name="Minagawa J."/>
            <person name="Page M.D."/>
            <person name="Pan J."/>
            <person name="Pootakham W."/>
            <person name="Roje S."/>
            <person name="Rose A."/>
            <person name="Stahlberg E."/>
            <person name="Terauchi A.M."/>
            <person name="Yang P."/>
            <person name="Ball S."/>
            <person name="Bowler C."/>
            <person name="Dieckmann C.L."/>
            <person name="Gladyshev V.N."/>
            <person name="Green P."/>
            <person name="Jorgensen R."/>
            <person name="Mayfield S."/>
            <person name="Mueller-Roeber B."/>
            <person name="Rajamani S."/>
            <person name="Sayre R.T."/>
            <person name="Brokstein P."/>
            <person name="Dubchak I."/>
            <person name="Goodstein D."/>
            <person name="Hornick L."/>
            <person name="Huang Y.W."/>
            <person name="Jhaveri J."/>
            <person name="Luo Y."/>
            <person name="Martinez D."/>
            <person name="Ngau W.C."/>
            <person name="Otillar B."/>
            <person name="Poliakov A."/>
            <person name="Porter A."/>
            <person name="Szajkowski L."/>
            <person name="Werner G."/>
            <person name="Zhou K."/>
            <person name="Grigoriev I.V."/>
            <person name="Rokhsar D.S."/>
            <person name="Grossman A.R."/>
        </authorList>
    </citation>
    <scope>NUCLEOTIDE SEQUENCE [LARGE SCALE GENOMIC DNA]</scope>
    <source>
        <strain evidence="3">CC-503</strain>
    </source>
</reference>
<evidence type="ECO:0000313" key="2">
    <source>
        <dbReference type="EMBL" id="PNW81409.1"/>
    </source>
</evidence>